<dbReference type="OMA" id="PIPEQKL"/>
<evidence type="ECO:0000256" key="1">
    <source>
        <dbReference type="ARBA" id="ARBA00004115"/>
    </source>
</evidence>
<reference evidence="14 15" key="1">
    <citation type="journal article" date="2018" name="Nat. Ecol. Evol.">
        <title>Genomic signatures of mitonuclear coevolution across populations of Tigriopus californicus.</title>
        <authorList>
            <person name="Barreto F.S."/>
            <person name="Watson E.T."/>
            <person name="Lima T.G."/>
            <person name="Willett C.S."/>
            <person name="Edmands S."/>
            <person name="Li W."/>
            <person name="Burton R.S."/>
        </authorList>
    </citation>
    <scope>NUCLEOTIDE SEQUENCE [LARGE SCALE GENOMIC DNA]</scope>
    <source>
        <strain evidence="14 15">San Diego</strain>
    </source>
</reference>
<evidence type="ECO:0000256" key="5">
    <source>
        <dbReference type="ARBA" id="ARBA00022692"/>
    </source>
</evidence>
<feature type="domain" description="EMC1 first beta-propeller" evidence="13">
    <location>
        <begin position="35"/>
        <end position="138"/>
    </location>
</feature>
<evidence type="ECO:0000256" key="2">
    <source>
        <dbReference type="ARBA" id="ARBA00007904"/>
    </source>
</evidence>
<dbReference type="Proteomes" id="UP000318571">
    <property type="component" value="Chromosome 8"/>
</dbReference>
<dbReference type="InterPro" id="IPR026895">
    <property type="entry name" value="EMC1"/>
</dbReference>
<dbReference type="GO" id="GO:0034975">
    <property type="term" value="P:protein folding in endoplasmic reticulum"/>
    <property type="evidence" value="ECO:0007669"/>
    <property type="project" value="TreeGrafter"/>
</dbReference>
<dbReference type="AlphaFoldDB" id="A0A553N8D6"/>
<evidence type="ECO:0000256" key="4">
    <source>
        <dbReference type="ARBA" id="ARBA00020824"/>
    </source>
</evidence>
<dbReference type="InterPro" id="IPR011047">
    <property type="entry name" value="Quinoprotein_ADH-like_sf"/>
</dbReference>
<feature type="transmembrane region" description="Helical" evidence="11">
    <location>
        <begin position="833"/>
        <end position="852"/>
    </location>
</feature>
<evidence type="ECO:0000256" key="10">
    <source>
        <dbReference type="ARBA" id="ARBA00023180"/>
    </source>
</evidence>
<evidence type="ECO:0000256" key="8">
    <source>
        <dbReference type="ARBA" id="ARBA00022989"/>
    </source>
</evidence>
<keyword evidence="6" id="KW-0732">Signal</keyword>
<keyword evidence="15" id="KW-1185">Reference proteome</keyword>
<dbReference type="SUPFAM" id="SSF50998">
    <property type="entry name" value="Quinoprotein alcohol dehydrogenase-like"/>
    <property type="match status" value="1"/>
</dbReference>
<keyword evidence="9 11" id="KW-0472">Membrane</keyword>
<evidence type="ECO:0000259" key="12">
    <source>
        <dbReference type="Pfam" id="PF07774"/>
    </source>
</evidence>
<organism evidence="14 15">
    <name type="scientific">Tigriopus californicus</name>
    <name type="common">Marine copepod</name>
    <dbReference type="NCBI Taxonomy" id="6832"/>
    <lineage>
        <taxon>Eukaryota</taxon>
        <taxon>Metazoa</taxon>
        <taxon>Ecdysozoa</taxon>
        <taxon>Arthropoda</taxon>
        <taxon>Crustacea</taxon>
        <taxon>Multicrustacea</taxon>
        <taxon>Hexanauplia</taxon>
        <taxon>Copepoda</taxon>
        <taxon>Harpacticoida</taxon>
        <taxon>Harpacticidae</taxon>
        <taxon>Tigriopus</taxon>
    </lineage>
</organism>
<feature type="domain" description="ER membrane protein complex subunit 1 C-terminal" evidence="12">
    <location>
        <begin position="658"/>
        <end position="865"/>
    </location>
</feature>
<evidence type="ECO:0000256" key="3">
    <source>
        <dbReference type="ARBA" id="ARBA00011276"/>
    </source>
</evidence>
<dbReference type="Pfam" id="PF07774">
    <property type="entry name" value="EMC1_C"/>
    <property type="match status" value="1"/>
</dbReference>
<accession>A0A553N8D6</accession>
<keyword evidence="5 11" id="KW-0812">Transmembrane</keyword>
<name>A0A553N8D6_TIGCA</name>
<dbReference type="PANTHER" id="PTHR21573:SF0">
    <property type="entry name" value="ER MEMBRANE PROTEIN COMPLEX SUBUNIT 1"/>
    <property type="match status" value="1"/>
</dbReference>
<keyword evidence="8 11" id="KW-1133">Transmembrane helix</keyword>
<dbReference type="GO" id="GO:0072546">
    <property type="term" value="C:EMC complex"/>
    <property type="evidence" value="ECO:0007669"/>
    <property type="project" value="InterPro"/>
</dbReference>
<keyword evidence="7" id="KW-0256">Endoplasmic reticulum</keyword>
<evidence type="ECO:0000259" key="13">
    <source>
        <dbReference type="Pfam" id="PF25293"/>
    </source>
</evidence>
<gene>
    <name evidence="14" type="ORF">TCAL_11239</name>
</gene>
<dbReference type="InterPro" id="IPR011678">
    <property type="entry name" value="EMC1_C"/>
</dbReference>
<dbReference type="Pfam" id="PF25293">
    <property type="entry name" value="Beta-prop_EMC1_N"/>
    <property type="match status" value="1"/>
</dbReference>
<dbReference type="EMBL" id="VCGU01000459">
    <property type="protein sequence ID" value="TRY61683.1"/>
    <property type="molecule type" value="Genomic_DNA"/>
</dbReference>
<dbReference type="InterPro" id="IPR058545">
    <property type="entry name" value="Beta-prop_EMC1_1st"/>
</dbReference>
<evidence type="ECO:0000256" key="7">
    <source>
        <dbReference type="ARBA" id="ARBA00022824"/>
    </source>
</evidence>
<dbReference type="PANTHER" id="PTHR21573">
    <property type="entry name" value="ER MEMBRANE PROTEIN COMPLEX SUBUNIT 1"/>
    <property type="match status" value="1"/>
</dbReference>
<evidence type="ECO:0000313" key="14">
    <source>
        <dbReference type="EMBL" id="TRY61683.1"/>
    </source>
</evidence>
<comment type="subcellular location">
    <subcellularLocation>
        <location evidence="1">Endoplasmic reticulum membrane</location>
        <topology evidence="1">Single-pass type I membrane protein</topology>
    </subcellularLocation>
</comment>
<dbReference type="STRING" id="6832.A0A553N8D6"/>
<keyword evidence="10" id="KW-0325">Glycoprotein</keyword>
<comment type="similarity">
    <text evidence="2">Belongs to the EMC1 family.</text>
</comment>
<comment type="subunit">
    <text evidence="3">Component of the ER membrane protein complex (EMC).</text>
</comment>
<sequence>MGPVPVRPPTGGRVALWVCLGLVWSGGWLIAPTGALFEDQVFKFDWSRSLVGVPLAGQFWDTPRGQSNFILRTKNRVLASLDSDSGKILWRHVLDDDADELLDLRTTPKLVQAVSWHRESAFLTFRAWHPTTAALKQETTAPLPPGTRVDLAFIHEDEVNALTLADSGSVTVQVLNWRHGSPVRTVTLTSGSGQPLRCIRTPDVLVCLSVSSAMLYYTPLPISPKAAFTAVALDKIGLPVGARPLALQTVPGSSGLAQIAVKVTKLRDFTQNVHEMSFQFSQDVGRLVQAWGACEEDERGSAIFQLVLLTSDGSLTSLTPLGNQMWTREEALASIDKVELVATGLDSGSMEDEGPFQNEATDLVQQFAKRIRHHLALIQSTISHFLELNDWRNVFSGNQDKQLDDFGIRKVILAVCDEGKIFGLDNKNGEVLWNVVYPNVVGEKSYLFIQRTAMHFGTEPMASLIFRNRYSQKFQLLTLDPLSGAILSWEDLKHPVDQAVLLHQHDDKFIRPVLVISKNQVDVVPSSAKASVIKYAEKTFIATKDPQTNDIQGQKLLVNPNGFLVLRPIWSLANPGTEVRKFVGKSTEEDVHSQGRVMADRSVLFKYVNPNLALIISEGTDAAGKLFINVYLVDMVTGRLIFSANHKRVTGPYHVVHSENWAVYTYYNEKSRRAELTSLELFEGNEQTNATVFSSVSDVISPLVERQAFILGPSHISALRDTRTEKGITTKHILMATKTGLVYDIPRQFLDPRRPNMNTPPEMREPGIPPYIPELQLPQEMIINYNQTVGVPRGIITAPTGLESTSVVFVYGLDLYCTRVAPSKGFDLLKDDFDYYVIASVLLALIMASFITKRLSQRKALKQAWK</sequence>
<evidence type="ECO:0000256" key="9">
    <source>
        <dbReference type="ARBA" id="ARBA00023136"/>
    </source>
</evidence>
<comment type="caution">
    <text evidence="14">The sequence shown here is derived from an EMBL/GenBank/DDBJ whole genome shotgun (WGS) entry which is preliminary data.</text>
</comment>
<protein>
    <recommendedName>
        <fullName evidence="4">ER membrane protein complex subunit 1</fullName>
    </recommendedName>
</protein>
<evidence type="ECO:0000313" key="15">
    <source>
        <dbReference type="Proteomes" id="UP000318571"/>
    </source>
</evidence>
<proteinExistence type="inferred from homology"/>
<evidence type="ECO:0000256" key="6">
    <source>
        <dbReference type="ARBA" id="ARBA00022729"/>
    </source>
</evidence>
<evidence type="ECO:0000256" key="11">
    <source>
        <dbReference type="SAM" id="Phobius"/>
    </source>
</evidence>